<sequence>MPLDEQGAKWACEPCIRGHRSSKCEHFDRLMVKVAKAGRPLMKCPHPGQACDCQKKYALMVRIPKASKGQSPPAIPEDLVQRTTKSEAANGRHGSVSSDSGNSNNQNGSRATKSISRSSKSSCCSITPPARTSRAEKKLFKEEPQTSEESCCSSNLSTRKRISPTQDIEEPECFRGDITPKPPSGTARTRPAIKRNRTSPPNMPEEIPRNSAKSNECTAFDLQTTTAPGPATTNSCPLLSDSVEQPLIVGSHLMSIPENDIAPTNPPPQAPKRLFGGAPEWVNTKQCHCGPSCQCLGCETHPYNEATMQAMQELGEMMFADQSQMSKEYEAPTNPALTVTDYSQCPYVTQPSYNAYSQNPYLPGPYWSTGSDPFFMLDAPSQYGFNPELANFGSTAPAVNANFDPATTSDNQCAVYGDQMNLPQNNTDGIVMVPNAYWQLEYSLPMANPCTNTMGTCKCGEKCICVGCITHTGHDGISLPPDICTTEGMQQHFFNFMPSSVPAPVPQHAPTPPPVYHEVTHEMPMQEGLFGLGLTIPGITRPPSIPSHCSTPTADYVDNTSQQATVSRG</sequence>
<evidence type="ECO:0000256" key="7">
    <source>
        <dbReference type="ARBA" id="ARBA00023242"/>
    </source>
</evidence>
<keyword evidence="10" id="KW-0238">DNA-binding</keyword>
<evidence type="ECO:0000259" key="9">
    <source>
        <dbReference type="PROSITE" id="PS50073"/>
    </source>
</evidence>
<keyword evidence="11" id="KW-1185">Reference proteome</keyword>
<evidence type="ECO:0000313" key="11">
    <source>
        <dbReference type="Proteomes" id="UP000242877"/>
    </source>
</evidence>
<name>A0A167WH94_9EURO</name>
<keyword evidence="3" id="KW-0862">Zinc</keyword>
<keyword evidence="4" id="KW-0186">Copper</keyword>
<evidence type="ECO:0000256" key="8">
    <source>
        <dbReference type="SAM" id="MobiDB-lite"/>
    </source>
</evidence>
<evidence type="ECO:0000313" key="10">
    <source>
        <dbReference type="EMBL" id="KZZ88844.1"/>
    </source>
</evidence>
<dbReference type="PRINTS" id="PR00617">
    <property type="entry name" value="COPPERFIST"/>
</dbReference>
<dbReference type="SMART" id="SM00412">
    <property type="entry name" value="Cu_FIST"/>
    <property type="match status" value="1"/>
</dbReference>
<dbReference type="Gene3D" id="3.90.430.10">
    <property type="entry name" value="Copper fist DNA-binding domain"/>
    <property type="match status" value="1"/>
</dbReference>
<dbReference type="GO" id="GO:0006878">
    <property type="term" value="P:intracellular copper ion homeostasis"/>
    <property type="evidence" value="ECO:0007669"/>
    <property type="project" value="TreeGrafter"/>
</dbReference>
<dbReference type="SMART" id="SM01090">
    <property type="entry name" value="Copper-fist"/>
    <property type="match status" value="1"/>
</dbReference>
<reference evidence="10 11" key="1">
    <citation type="journal article" date="2016" name="Genome Biol. Evol.">
        <title>Divergent and convergent evolution of fungal pathogenicity.</title>
        <authorList>
            <person name="Shang Y."/>
            <person name="Xiao G."/>
            <person name="Zheng P."/>
            <person name="Cen K."/>
            <person name="Zhan S."/>
            <person name="Wang C."/>
        </authorList>
    </citation>
    <scope>NUCLEOTIDE SEQUENCE [LARGE SCALE GENOMIC DNA]</scope>
    <source>
        <strain evidence="10 11">ARSEF 7405</strain>
    </source>
</reference>
<dbReference type="GO" id="GO:0045944">
    <property type="term" value="P:positive regulation of transcription by RNA polymerase II"/>
    <property type="evidence" value="ECO:0007669"/>
    <property type="project" value="TreeGrafter"/>
</dbReference>
<organism evidence="10 11">
    <name type="scientific">Ascosphaera apis ARSEF 7405</name>
    <dbReference type="NCBI Taxonomy" id="392613"/>
    <lineage>
        <taxon>Eukaryota</taxon>
        <taxon>Fungi</taxon>
        <taxon>Dikarya</taxon>
        <taxon>Ascomycota</taxon>
        <taxon>Pezizomycotina</taxon>
        <taxon>Eurotiomycetes</taxon>
        <taxon>Eurotiomycetidae</taxon>
        <taxon>Onygenales</taxon>
        <taxon>Ascosphaeraceae</taxon>
        <taxon>Ascosphaera</taxon>
    </lineage>
</organism>
<keyword evidence="5" id="KW-0805">Transcription regulation</keyword>
<dbReference type="Pfam" id="PF00649">
    <property type="entry name" value="Copper-fist"/>
    <property type="match status" value="1"/>
</dbReference>
<dbReference type="GO" id="GO:0000978">
    <property type="term" value="F:RNA polymerase II cis-regulatory region sequence-specific DNA binding"/>
    <property type="evidence" value="ECO:0007669"/>
    <property type="project" value="TreeGrafter"/>
</dbReference>
<dbReference type="SUPFAM" id="SSF57879">
    <property type="entry name" value="Zinc domain conserved in yeast copper-regulated transcription factors"/>
    <property type="match status" value="1"/>
</dbReference>
<dbReference type="GO" id="GO:0005634">
    <property type="term" value="C:nucleus"/>
    <property type="evidence" value="ECO:0007669"/>
    <property type="project" value="UniProtKB-SubCell"/>
</dbReference>
<evidence type="ECO:0000256" key="4">
    <source>
        <dbReference type="ARBA" id="ARBA00023008"/>
    </source>
</evidence>
<feature type="domain" description="Copper-fist" evidence="9">
    <location>
        <begin position="6"/>
        <end position="41"/>
    </location>
</feature>
<gene>
    <name evidence="10" type="ORF">AAP_04636</name>
</gene>
<dbReference type="PANTHER" id="PTHR28088:SF9">
    <property type="entry name" value="TRANSCRIPTION FACTOR GRISEA, PUTATIVE (AFU_ORTHOLOGUE AFUA_1G13190)-RELATED"/>
    <property type="match status" value="1"/>
</dbReference>
<evidence type="ECO:0000256" key="2">
    <source>
        <dbReference type="ARBA" id="ARBA00022723"/>
    </source>
</evidence>
<comment type="subcellular location">
    <subcellularLocation>
        <location evidence="1">Nucleus</location>
    </subcellularLocation>
</comment>
<dbReference type="InterPro" id="IPR001083">
    <property type="entry name" value="Cu_fist_DNA-bd_dom"/>
</dbReference>
<feature type="compositionally biased region" description="Polar residues" evidence="8">
    <location>
        <begin position="147"/>
        <end position="157"/>
    </location>
</feature>
<keyword evidence="7" id="KW-0539">Nucleus</keyword>
<accession>A0A167WH94</accession>
<dbReference type="PANTHER" id="PTHR28088">
    <property type="entry name" value="TRANSCRIPTIONAL ACTIVATOR HAA1-RELATED"/>
    <property type="match status" value="1"/>
</dbReference>
<feature type="region of interest" description="Disordered" evidence="8">
    <location>
        <begin position="84"/>
        <end position="215"/>
    </location>
</feature>
<protein>
    <submittedName>
        <fullName evidence="10">Copper fist DNA-binding protein</fullName>
    </submittedName>
</protein>
<evidence type="ECO:0000256" key="1">
    <source>
        <dbReference type="ARBA" id="ARBA00004123"/>
    </source>
</evidence>
<evidence type="ECO:0000256" key="5">
    <source>
        <dbReference type="ARBA" id="ARBA00023015"/>
    </source>
</evidence>
<dbReference type="InterPro" id="IPR036395">
    <property type="entry name" value="Cu_fist_DNA-bd_dom_sf"/>
</dbReference>
<dbReference type="Proteomes" id="UP000242877">
    <property type="component" value="Unassembled WGS sequence"/>
</dbReference>
<dbReference type="OrthoDB" id="5600085at2759"/>
<dbReference type="GO" id="GO:0006879">
    <property type="term" value="P:intracellular iron ion homeostasis"/>
    <property type="evidence" value="ECO:0007669"/>
    <property type="project" value="TreeGrafter"/>
</dbReference>
<dbReference type="InterPro" id="IPR051763">
    <property type="entry name" value="Copper_Homeo_Regul"/>
</dbReference>
<keyword evidence="2" id="KW-0479">Metal-binding</keyword>
<keyword evidence="6" id="KW-0804">Transcription</keyword>
<dbReference type="VEuPathDB" id="FungiDB:AAP_04636"/>
<evidence type="ECO:0000256" key="3">
    <source>
        <dbReference type="ARBA" id="ARBA00022833"/>
    </source>
</evidence>
<dbReference type="EMBL" id="AZGZ01000023">
    <property type="protein sequence ID" value="KZZ88844.1"/>
    <property type="molecule type" value="Genomic_DNA"/>
</dbReference>
<proteinExistence type="predicted"/>
<dbReference type="FunFam" id="3.90.430.10:FF:000001">
    <property type="entry name" value="Copper fist DNA-binding protein"/>
    <property type="match status" value="1"/>
</dbReference>
<dbReference type="AlphaFoldDB" id="A0A167WH94"/>
<evidence type="ECO:0000256" key="6">
    <source>
        <dbReference type="ARBA" id="ARBA00023163"/>
    </source>
</evidence>
<feature type="compositionally biased region" description="Low complexity" evidence="8">
    <location>
        <begin position="94"/>
        <end position="127"/>
    </location>
</feature>
<dbReference type="GO" id="GO:0005507">
    <property type="term" value="F:copper ion binding"/>
    <property type="evidence" value="ECO:0007669"/>
    <property type="project" value="InterPro"/>
</dbReference>
<dbReference type="PROSITE" id="PS50073">
    <property type="entry name" value="COPPER_FIST_2"/>
    <property type="match status" value="1"/>
</dbReference>
<dbReference type="GO" id="GO:0000981">
    <property type="term" value="F:DNA-binding transcription factor activity, RNA polymerase II-specific"/>
    <property type="evidence" value="ECO:0007669"/>
    <property type="project" value="TreeGrafter"/>
</dbReference>
<comment type="caution">
    <text evidence="10">The sequence shown here is derived from an EMBL/GenBank/DDBJ whole genome shotgun (WGS) entry which is preliminary data.</text>
</comment>
<feature type="compositionally biased region" description="Basic and acidic residues" evidence="8">
    <location>
        <begin position="133"/>
        <end position="144"/>
    </location>
</feature>